<dbReference type="GO" id="GO:0003723">
    <property type="term" value="F:RNA binding"/>
    <property type="evidence" value="ECO:0007669"/>
    <property type="project" value="TreeGrafter"/>
</dbReference>
<reference evidence="4" key="1">
    <citation type="submission" date="2010-09" db="EMBL/GenBank/DDBJ databases">
        <title>The organization of cytoplasmic ribosomal protein genes in microsporidian Nosema bombycis genome.</title>
        <authorList>
            <person name="Liu H."/>
            <person name="Pan G."/>
            <person name="Li T."/>
            <person name="Huang W."/>
            <person name="Zhou Z."/>
        </authorList>
    </citation>
    <scope>NUCLEOTIDE SEQUENCE</scope>
    <source>
        <strain evidence="4">CQ1</strain>
    </source>
</reference>
<evidence type="ECO:0000256" key="3">
    <source>
        <dbReference type="ARBA" id="ARBA00023274"/>
    </source>
</evidence>
<dbReference type="InterPro" id="IPR014721">
    <property type="entry name" value="Ribsml_uS5_D2-typ_fold_subgr"/>
</dbReference>
<dbReference type="GO" id="GO:0006412">
    <property type="term" value="P:translation"/>
    <property type="evidence" value="ECO:0007669"/>
    <property type="project" value="InterPro"/>
</dbReference>
<protein>
    <submittedName>
        <fullName evidence="4">40S ribosomal protein S16</fullName>
    </submittedName>
</protein>
<keyword evidence="3" id="KW-0687">Ribonucleoprotein</keyword>
<proteinExistence type="evidence at transcript level"/>
<dbReference type="Pfam" id="PF00380">
    <property type="entry name" value="Ribosomal_S9"/>
    <property type="match status" value="1"/>
</dbReference>
<dbReference type="GO" id="GO:0003735">
    <property type="term" value="F:structural constituent of ribosome"/>
    <property type="evidence" value="ECO:0007669"/>
    <property type="project" value="InterPro"/>
</dbReference>
<dbReference type="GO" id="GO:0000462">
    <property type="term" value="P:maturation of SSU-rRNA from tricistronic rRNA transcript (SSU-rRNA, 5.8S rRNA, LSU-rRNA)"/>
    <property type="evidence" value="ECO:0007669"/>
    <property type="project" value="TreeGrafter"/>
</dbReference>
<dbReference type="PANTHER" id="PTHR21569:SF16">
    <property type="entry name" value="RIBOSOMAL PROTEIN S16"/>
    <property type="match status" value="1"/>
</dbReference>
<dbReference type="PANTHER" id="PTHR21569">
    <property type="entry name" value="RIBOSOMAL PROTEIN S9"/>
    <property type="match status" value="1"/>
</dbReference>
<keyword evidence="2 4" id="KW-0689">Ribosomal protein</keyword>
<evidence type="ECO:0000313" key="4">
    <source>
        <dbReference type="EMBL" id="ADZ95629.1"/>
    </source>
</evidence>
<evidence type="ECO:0000256" key="2">
    <source>
        <dbReference type="ARBA" id="ARBA00022980"/>
    </source>
</evidence>
<dbReference type="InterPro" id="IPR000754">
    <property type="entry name" value="Ribosomal_uS9"/>
</dbReference>
<dbReference type="GO" id="GO:0022627">
    <property type="term" value="C:cytosolic small ribosomal subunit"/>
    <property type="evidence" value="ECO:0007669"/>
    <property type="project" value="TreeGrafter"/>
</dbReference>
<dbReference type="SUPFAM" id="SSF54211">
    <property type="entry name" value="Ribosomal protein S5 domain 2-like"/>
    <property type="match status" value="1"/>
</dbReference>
<dbReference type="Gene3D" id="3.30.230.10">
    <property type="match status" value="1"/>
</dbReference>
<dbReference type="InterPro" id="IPR020568">
    <property type="entry name" value="Ribosomal_Su5_D2-typ_SF"/>
</dbReference>
<accession>F2X0Z8</accession>
<sequence>MSQTKRSVCTQGKRKSTTVTCVCSESDKFSLTVDMVPYKIHSDKLMVAKIKEIICVVDQQKIDGLSFEITTKNKGGDVSLAYAVRMAFAKAIVSYYGTYHDEWKKQEIKKLLMGFDRYCLVADVRRKEPKKYGGPGARARYQKSYR</sequence>
<comment type="similarity">
    <text evidence="1">Belongs to the universal ribosomal protein uS9 family.</text>
</comment>
<dbReference type="VEuPathDB" id="MicrosporidiaDB:NBO_16g0058"/>
<dbReference type="EMBL" id="HQ291376">
    <property type="protein sequence ID" value="ADZ95629.1"/>
    <property type="molecule type" value="mRNA"/>
</dbReference>
<dbReference type="AlphaFoldDB" id="F2X0Z8"/>
<name>F2X0Z8_NOSBO</name>
<organism evidence="4">
    <name type="scientific">Nosema bombycis</name>
    <name type="common">Microsporidian parasite</name>
    <name type="synonym">Pebrine of silkworm</name>
    <dbReference type="NCBI Taxonomy" id="27978"/>
    <lineage>
        <taxon>Eukaryota</taxon>
        <taxon>Fungi</taxon>
        <taxon>Fungi incertae sedis</taxon>
        <taxon>Microsporidia</taxon>
        <taxon>Nosematidae</taxon>
        <taxon>Nosema</taxon>
    </lineage>
</organism>
<evidence type="ECO:0000256" key="1">
    <source>
        <dbReference type="ARBA" id="ARBA00005251"/>
    </source>
</evidence>